<dbReference type="InterPro" id="IPR001611">
    <property type="entry name" value="Leu-rich_rpt"/>
</dbReference>
<dbReference type="OrthoDB" id="550575at2759"/>
<name>A0A9W4SQF4_9GLOM</name>
<dbReference type="InterPro" id="IPR032675">
    <property type="entry name" value="LRR_dom_sf"/>
</dbReference>
<dbReference type="SMART" id="SM00367">
    <property type="entry name" value="LRR_CC"/>
    <property type="match status" value="4"/>
</dbReference>
<dbReference type="AlphaFoldDB" id="A0A9W4SQF4"/>
<evidence type="ECO:0000313" key="2">
    <source>
        <dbReference type="Proteomes" id="UP001153678"/>
    </source>
</evidence>
<dbReference type="InterPro" id="IPR006553">
    <property type="entry name" value="Leu-rich_rpt_Cys-con_subtyp"/>
</dbReference>
<dbReference type="GO" id="GO:0031146">
    <property type="term" value="P:SCF-dependent proteasomal ubiquitin-dependent protein catabolic process"/>
    <property type="evidence" value="ECO:0007669"/>
    <property type="project" value="TreeGrafter"/>
</dbReference>
<feature type="non-terminal residue" evidence="1">
    <location>
        <position position="1"/>
    </location>
</feature>
<proteinExistence type="predicted"/>
<gene>
    <name evidence="1" type="ORF">FWILDA_LOCUS7727</name>
</gene>
<accession>A0A9W4SQF4</accession>
<protein>
    <submittedName>
        <fullName evidence="1">7813_t:CDS:1</fullName>
    </submittedName>
</protein>
<dbReference type="PANTHER" id="PTHR13318:SF190">
    <property type="entry name" value="PARTNER OF PAIRED, ISOFORM B"/>
    <property type="match status" value="1"/>
</dbReference>
<sequence>MKKIKSIVETFLNIIYLDFKDSIGFSDRSLFVIAESYPNLKYINLWDAQITNKGLYAIAQLCYKLEYLNISYCRNISDKYLFEITGNCHDLQEFYFAEARRITDRSINIKDASTLIQRCFNIEYLDFSGVMALQNNVLIITIIKRSPNLRHIEISGNDIDDEITEVLAYTCYKLEYLDL</sequence>
<dbReference type="EMBL" id="CAMKVN010001547">
    <property type="protein sequence ID" value="CAI2176726.1"/>
    <property type="molecule type" value="Genomic_DNA"/>
</dbReference>
<reference evidence="1" key="1">
    <citation type="submission" date="2022-08" db="EMBL/GenBank/DDBJ databases">
        <authorList>
            <person name="Kallberg Y."/>
            <person name="Tangrot J."/>
            <person name="Rosling A."/>
        </authorList>
    </citation>
    <scope>NUCLEOTIDE SEQUENCE</scope>
    <source>
        <strain evidence="1">Wild A</strain>
    </source>
</reference>
<dbReference type="Gene3D" id="3.80.10.10">
    <property type="entry name" value="Ribonuclease Inhibitor"/>
    <property type="match status" value="1"/>
</dbReference>
<keyword evidence="2" id="KW-1185">Reference proteome</keyword>
<evidence type="ECO:0000313" key="1">
    <source>
        <dbReference type="EMBL" id="CAI2176726.1"/>
    </source>
</evidence>
<organism evidence="1 2">
    <name type="scientific">Funneliformis geosporum</name>
    <dbReference type="NCBI Taxonomy" id="1117311"/>
    <lineage>
        <taxon>Eukaryota</taxon>
        <taxon>Fungi</taxon>
        <taxon>Fungi incertae sedis</taxon>
        <taxon>Mucoromycota</taxon>
        <taxon>Glomeromycotina</taxon>
        <taxon>Glomeromycetes</taxon>
        <taxon>Glomerales</taxon>
        <taxon>Glomeraceae</taxon>
        <taxon>Funneliformis</taxon>
    </lineage>
</organism>
<dbReference type="Proteomes" id="UP001153678">
    <property type="component" value="Unassembled WGS sequence"/>
</dbReference>
<feature type="non-terminal residue" evidence="1">
    <location>
        <position position="179"/>
    </location>
</feature>
<dbReference type="PANTHER" id="PTHR13318">
    <property type="entry name" value="PARTNER OF PAIRED, ISOFORM B-RELATED"/>
    <property type="match status" value="1"/>
</dbReference>
<comment type="caution">
    <text evidence="1">The sequence shown here is derived from an EMBL/GenBank/DDBJ whole genome shotgun (WGS) entry which is preliminary data.</text>
</comment>
<dbReference type="Pfam" id="PF13516">
    <property type="entry name" value="LRR_6"/>
    <property type="match status" value="2"/>
</dbReference>
<dbReference type="GO" id="GO:0019005">
    <property type="term" value="C:SCF ubiquitin ligase complex"/>
    <property type="evidence" value="ECO:0007669"/>
    <property type="project" value="TreeGrafter"/>
</dbReference>
<dbReference type="SUPFAM" id="SSF52047">
    <property type="entry name" value="RNI-like"/>
    <property type="match status" value="1"/>
</dbReference>